<name>A0A919CRN8_9PROT</name>
<evidence type="ECO:0000256" key="9">
    <source>
        <dbReference type="ARBA" id="ARBA00023303"/>
    </source>
</evidence>
<dbReference type="PANTHER" id="PTHR28259:SF1">
    <property type="entry name" value="FLUORIDE EXPORT PROTEIN 1-RELATED"/>
    <property type="match status" value="1"/>
</dbReference>
<feature type="binding site" evidence="12">
    <location>
        <position position="75"/>
    </location>
    <ligand>
        <name>Na(+)</name>
        <dbReference type="ChEBI" id="CHEBI:29101"/>
        <note>structural</note>
    </ligand>
</feature>
<keyword evidence="9 12" id="KW-0407">Ion channel</keyword>
<evidence type="ECO:0000256" key="1">
    <source>
        <dbReference type="ARBA" id="ARBA00004651"/>
    </source>
</evidence>
<keyword evidence="12" id="KW-0813">Transport</keyword>
<feature type="transmembrane region" description="Helical" evidence="12">
    <location>
        <begin position="68"/>
        <end position="91"/>
    </location>
</feature>
<evidence type="ECO:0000256" key="2">
    <source>
        <dbReference type="ARBA" id="ARBA00022475"/>
    </source>
</evidence>
<feature type="binding site" evidence="12">
    <location>
        <position position="78"/>
    </location>
    <ligand>
        <name>Na(+)</name>
        <dbReference type="ChEBI" id="CHEBI:29101"/>
        <note>structural</note>
    </ligand>
</feature>
<sequence>MKMLLAVALGGAIGAVARYKSIGWISHLAGHGFPWGTLAVNVGGSFLMGALIEAGALRQFLTPEMRAFLAVGTLGAFTTFSSFALDVAVLWERGEAGATAVYVAASTALSILALFAGLWAVRQVLA</sequence>
<keyword evidence="6 12" id="KW-0915">Sodium</keyword>
<dbReference type="GO" id="GO:0062054">
    <property type="term" value="F:fluoride channel activity"/>
    <property type="evidence" value="ECO:0007669"/>
    <property type="project" value="UniProtKB-UniRule"/>
</dbReference>
<feature type="transmembrane region" description="Helical" evidence="12">
    <location>
        <begin position="97"/>
        <end position="121"/>
    </location>
</feature>
<evidence type="ECO:0000313" key="13">
    <source>
        <dbReference type="EMBL" id="GHD58931.1"/>
    </source>
</evidence>
<dbReference type="Pfam" id="PF02537">
    <property type="entry name" value="CRCB"/>
    <property type="match status" value="1"/>
</dbReference>
<dbReference type="GO" id="GO:0140114">
    <property type="term" value="P:cellular detoxification of fluoride"/>
    <property type="evidence" value="ECO:0007669"/>
    <property type="project" value="UniProtKB-UniRule"/>
</dbReference>
<dbReference type="NCBIfam" id="TIGR00494">
    <property type="entry name" value="crcB"/>
    <property type="match status" value="1"/>
</dbReference>
<comment type="similarity">
    <text evidence="10 12">Belongs to the fluoride channel Fluc/FEX (TC 1.A.43) family.</text>
</comment>
<evidence type="ECO:0000256" key="10">
    <source>
        <dbReference type="ARBA" id="ARBA00035120"/>
    </source>
</evidence>
<evidence type="ECO:0000256" key="4">
    <source>
        <dbReference type="ARBA" id="ARBA00022692"/>
    </source>
</evidence>
<organism evidence="13 14">
    <name type="scientific">Thalassobaculum fulvum</name>
    <dbReference type="NCBI Taxonomy" id="1633335"/>
    <lineage>
        <taxon>Bacteria</taxon>
        <taxon>Pseudomonadati</taxon>
        <taxon>Pseudomonadota</taxon>
        <taxon>Alphaproteobacteria</taxon>
        <taxon>Rhodospirillales</taxon>
        <taxon>Thalassobaculaceae</taxon>
        <taxon>Thalassobaculum</taxon>
    </lineage>
</organism>
<comment type="subcellular location">
    <subcellularLocation>
        <location evidence="1 12">Cell membrane</location>
        <topology evidence="1 12">Multi-pass membrane protein</topology>
    </subcellularLocation>
</comment>
<proteinExistence type="inferred from homology"/>
<keyword evidence="4 12" id="KW-0812">Transmembrane</keyword>
<accession>A0A919CRN8</accession>
<evidence type="ECO:0000256" key="12">
    <source>
        <dbReference type="HAMAP-Rule" id="MF_00454"/>
    </source>
</evidence>
<dbReference type="InterPro" id="IPR003691">
    <property type="entry name" value="FluC"/>
</dbReference>
<evidence type="ECO:0000256" key="7">
    <source>
        <dbReference type="ARBA" id="ARBA00023065"/>
    </source>
</evidence>
<protein>
    <recommendedName>
        <fullName evidence="12">Fluoride-specific ion channel FluC</fullName>
    </recommendedName>
</protein>
<keyword evidence="7 12" id="KW-0406">Ion transport</keyword>
<gene>
    <name evidence="12 13" type="primary">crcB</name>
    <name evidence="12" type="synonym">fluC</name>
    <name evidence="13" type="ORF">GCM10017083_42640</name>
</gene>
<keyword evidence="3" id="KW-0997">Cell inner membrane</keyword>
<keyword evidence="14" id="KW-1185">Reference proteome</keyword>
<keyword evidence="5 12" id="KW-1133">Transmembrane helix</keyword>
<comment type="catalytic activity">
    <reaction evidence="11">
        <text>fluoride(in) = fluoride(out)</text>
        <dbReference type="Rhea" id="RHEA:76159"/>
        <dbReference type="ChEBI" id="CHEBI:17051"/>
    </reaction>
    <physiologicalReaction direction="left-to-right" evidence="11">
        <dbReference type="Rhea" id="RHEA:76160"/>
    </physiologicalReaction>
</comment>
<dbReference type="GO" id="GO:0046872">
    <property type="term" value="F:metal ion binding"/>
    <property type="evidence" value="ECO:0007669"/>
    <property type="project" value="UniProtKB-KW"/>
</dbReference>
<evidence type="ECO:0000256" key="6">
    <source>
        <dbReference type="ARBA" id="ARBA00023053"/>
    </source>
</evidence>
<evidence type="ECO:0000313" key="14">
    <source>
        <dbReference type="Proteomes" id="UP000630353"/>
    </source>
</evidence>
<comment type="activity regulation">
    <text evidence="12">Na(+) is not transported, but it plays an essential structural role and its presence is essential for fluoride channel function.</text>
</comment>
<dbReference type="Proteomes" id="UP000630353">
    <property type="component" value="Unassembled WGS sequence"/>
</dbReference>
<dbReference type="PANTHER" id="PTHR28259">
    <property type="entry name" value="FLUORIDE EXPORT PROTEIN 1-RELATED"/>
    <property type="match status" value="1"/>
</dbReference>
<evidence type="ECO:0000256" key="8">
    <source>
        <dbReference type="ARBA" id="ARBA00023136"/>
    </source>
</evidence>
<comment type="caution">
    <text evidence="13">The sequence shown here is derived from an EMBL/GenBank/DDBJ whole genome shotgun (WGS) entry which is preliminary data.</text>
</comment>
<evidence type="ECO:0000256" key="5">
    <source>
        <dbReference type="ARBA" id="ARBA00022989"/>
    </source>
</evidence>
<evidence type="ECO:0000256" key="11">
    <source>
        <dbReference type="ARBA" id="ARBA00035585"/>
    </source>
</evidence>
<dbReference type="GO" id="GO:0005886">
    <property type="term" value="C:plasma membrane"/>
    <property type="evidence" value="ECO:0007669"/>
    <property type="project" value="UniProtKB-SubCell"/>
</dbReference>
<evidence type="ECO:0000256" key="3">
    <source>
        <dbReference type="ARBA" id="ARBA00022519"/>
    </source>
</evidence>
<feature type="transmembrane region" description="Helical" evidence="12">
    <location>
        <begin position="33"/>
        <end position="56"/>
    </location>
</feature>
<dbReference type="EMBL" id="BMZS01000010">
    <property type="protein sequence ID" value="GHD58931.1"/>
    <property type="molecule type" value="Genomic_DNA"/>
</dbReference>
<comment type="function">
    <text evidence="12">Fluoride-specific ion channel. Important for reducing fluoride concentration in the cell, thus reducing its toxicity.</text>
</comment>
<keyword evidence="2 12" id="KW-1003">Cell membrane</keyword>
<reference evidence="13" key="2">
    <citation type="submission" date="2020-09" db="EMBL/GenBank/DDBJ databases">
        <authorList>
            <person name="Sun Q."/>
            <person name="Kim S."/>
        </authorList>
    </citation>
    <scope>NUCLEOTIDE SEQUENCE</scope>
    <source>
        <strain evidence="13">KCTC 42651</strain>
    </source>
</reference>
<dbReference type="NCBIfam" id="NF010791">
    <property type="entry name" value="PRK14195.1"/>
    <property type="match status" value="1"/>
</dbReference>
<keyword evidence="8 12" id="KW-0472">Membrane</keyword>
<dbReference type="RefSeq" id="WP_189993406.1">
    <property type="nucleotide sequence ID" value="NZ_BMZS01000010.1"/>
</dbReference>
<dbReference type="HAMAP" id="MF_00454">
    <property type="entry name" value="FluC"/>
    <property type="match status" value="1"/>
</dbReference>
<dbReference type="AlphaFoldDB" id="A0A919CRN8"/>
<keyword evidence="12" id="KW-0479">Metal-binding</keyword>
<reference evidence="13" key="1">
    <citation type="journal article" date="2014" name="Int. J. Syst. Evol. Microbiol.">
        <title>Complete genome sequence of Corynebacterium casei LMG S-19264T (=DSM 44701T), isolated from a smear-ripened cheese.</title>
        <authorList>
            <consortium name="US DOE Joint Genome Institute (JGI-PGF)"/>
            <person name="Walter F."/>
            <person name="Albersmeier A."/>
            <person name="Kalinowski J."/>
            <person name="Ruckert C."/>
        </authorList>
    </citation>
    <scope>NUCLEOTIDE SEQUENCE</scope>
    <source>
        <strain evidence="13">KCTC 42651</strain>
    </source>
</reference>